<feature type="compositionally biased region" description="Basic and acidic residues" evidence="1">
    <location>
        <begin position="125"/>
        <end position="135"/>
    </location>
</feature>
<dbReference type="AlphaFoldDB" id="R7RW02"/>
<dbReference type="GeneID" id="18802565"/>
<feature type="region of interest" description="Disordered" evidence="1">
    <location>
        <begin position="1"/>
        <end position="54"/>
    </location>
</feature>
<gene>
    <name evidence="2" type="ORF">STEHIDRAFT_164164</name>
</gene>
<dbReference type="KEGG" id="shs:STEHIDRAFT_164164"/>
<evidence type="ECO:0000256" key="1">
    <source>
        <dbReference type="SAM" id="MobiDB-lite"/>
    </source>
</evidence>
<sequence length="190" mass="20424">MPDVGRHNDFYIRPGIRRPHRNAPDLLLPTSTKPGNIEPLEPYRDPPTNQKLTSASSAPLLLPHIKPLHPAQTPLTKNWTHPSVLLTIPGFASLKLIMNSSAAFLTSSASRSCRLAGRLPCRRSGSQERDVRWKGEGGNVNPPEEGPEEEGDVGYGTVACAGKDETGELAKEGGREMGGEEGGRGSGEWG</sequence>
<protein>
    <submittedName>
        <fullName evidence="2">Uncharacterized protein</fullName>
    </submittedName>
</protein>
<organism evidence="2 3">
    <name type="scientific">Stereum hirsutum (strain FP-91666)</name>
    <name type="common">White-rot fungus</name>
    <dbReference type="NCBI Taxonomy" id="721885"/>
    <lineage>
        <taxon>Eukaryota</taxon>
        <taxon>Fungi</taxon>
        <taxon>Dikarya</taxon>
        <taxon>Basidiomycota</taxon>
        <taxon>Agaricomycotina</taxon>
        <taxon>Agaricomycetes</taxon>
        <taxon>Russulales</taxon>
        <taxon>Stereaceae</taxon>
        <taxon>Stereum</taxon>
    </lineage>
</organism>
<feature type="compositionally biased region" description="Basic and acidic residues" evidence="1">
    <location>
        <begin position="1"/>
        <end position="10"/>
    </location>
</feature>
<keyword evidence="3" id="KW-1185">Reference proteome</keyword>
<dbReference type="EMBL" id="JH687505">
    <property type="protein sequence ID" value="EIM78955.1"/>
    <property type="molecule type" value="Genomic_DNA"/>
</dbReference>
<proteinExistence type="predicted"/>
<evidence type="ECO:0000313" key="3">
    <source>
        <dbReference type="Proteomes" id="UP000053927"/>
    </source>
</evidence>
<feature type="region of interest" description="Disordered" evidence="1">
    <location>
        <begin position="124"/>
        <end position="190"/>
    </location>
</feature>
<reference evidence="3" key="1">
    <citation type="journal article" date="2012" name="Science">
        <title>The Paleozoic origin of enzymatic lignin decomposition reconstructed from 31 fungal genomes.</title>
        <authorList>
            <person name="Floudas D."/>
            <person name="Binder M."/>
            <person name="Riley R."/>
            <person name="Barry K."/>
            <person name="Blanchette R.A."/>
            <person name="Henrissat B."/>
            <person name="Martinez A.T."/>
            <person name="Otillar R."/>
            <person name="Spatafora J.W."/>
            <person name="Yadav J.S."/>
            <person name="Aerts A."/>
            <person name="Benoit I."/>
            <person name="Boyd A."/>
            <person name="Carlson A."/>
            <person name="Copeland A."/>
            <person name="Coutinho P.M."/>
            <person name="de Vries R.P."/>
            <person name="Ferreira P."/>
            <person name="Findley K."/>
            <person name="Foster B."/>
            <person name="Gaskell J."/>
            <person name="Glotzer D."/>
            <person name="Gorecki P."/>
            <person name="Heitman J."/>
            <person name="Hesse C."/>
            <person name="Hori C."/>
            <person name="Igarashi K."/>
            <person name="Jurgens J.A."/>
            <person name="Kallen N."/>
            <person name="Kersten P."/>
            <person name="Kohler A."/>
            <person name="Kuees U."/>
            <person name="Kumar T.K.A."/>
            <person name="Kuo A."/>
            <person name="LaButti K."/>
            <person name="Larrondo L.F."/>
            <person name="Lindquist E."/>
            <person name="Ling A."/>
            <person name="Lombard V."/>
            <person name="Lucas S."/>
            <person name="Lundell T."/>
            <person name="Martin R."/>
            <person name="McLaughlin D.J."/>
            <person name="Morgenstern I."/>
            <person name="Morin E."/>
            <person name="Murat C."/>
            <person name="Nagy L.G."/>
            <person name="Nolan M."/>
            <person name="Ohm R.A."/>
            <person name="Patyshakuliyeva A."/>
            <person name="Rokas A."/>
            <person name="Ruiz-Duenas F.J."/>
            <person name="Sabat G."/>
            <person name="Salamov A."/>
            <person name="Samejima M."/>
            <person name="Schmutz J."/>
            <person name="Slot J.C."/>
            <person name="St John F."/>
            <person name="Stenlid J."/>
            <person name="Sun H."/>
            <person name="Sun S."/>
            <person name="Syed K."/>
            <person name="Tsang A."/>
            <person name="Wiebenga A."/>
            <person name="Young D."/>
            <person name="Pisabarro A."/>
            <person name="Eastwood D.C."/>
            <person name="Martin F."/>
            <person name="Cullen D."/>
            <person name="Grigoriev I.V."/>
            <person name="Hibbett D.S."/>
        </authorList>
    </citation>
    <scope>NUCLEOTIDE SEQUENCE [LARGE SCALE GENOMIC DNA]</scope>
    <source>
        <strain evidence="3">FP-91666</strain>
    </source>
</reference>
<accession>R7RW02</accession>
<evidence type="ECO:0000313" key="2">
    <source>
        <dbReference type="EMBL" id="EIM78955.1"/>
    </source>
</evidence>
<dbReference type="Proteomes" id="UP000053927">
    <property type="component" value="Unassembled WGS sequence"/>
</dbReference>
<dbReference type="RefSeq" id="XP_007311947.1">
    <property type="nucleotide sequence ID" value="XM_007311885.1"/>
</dbReference>
<feature type="compositionally biased region" description="Basic and acidic residues" evidence="1">
    <location>
        <begin position="162"/>
        <end position="183"/>
    </location>
</feature>
<name>R7RW02_STEHR</name>